<protein>
    <submittedName>
        <fullName evidence="2">Uncharacterized protein</fullName>
    </submittedName>
</protein>
<gene>
    <name evidence="2" type="ORF">HMPREF9441_01331</name>
</gene>
<evidence type="ECO:0000313" key="3">
    <source>
        <dbReference type="Proteomes" id="UP000003598"/>
    </source>
</evidence>
<comment type="caution">
    <text evidence="2">The sequence shown here is derived from an EMBL/GenBank/DDBJ whole genome shotgun (WGS) entry which is preliminary data.</text>
</comment>
<feature type="region of interest" description="Disordered" evidence="1">
    <location>
        <begin position="1"/>
        <end position="28"/>
    </location>
</feature>
<feature type="compositionally biased region" description="Basic residues" evidence="1">
    <location>
        <begin position="19"/>
        <end position="28"/>
    </location>
</feature>
<dbReference type="AlphaFoldDB" id="G5SPP8"/>
<organism evidence="2 3">
    <name type="scientific">Paraprevotella clara YIT 11840</name>
    <dbReference type="NCBI Taxonomy" id="762968"/>
    <lineage>
        <taxon>Bacteria</taxon>
        <taxon>Pseudomonadati</taxon>
        <taxon>Bacteroidota</taxon>
        <taxon>Bacteroidia</taxon>
        <taxon>Bacteroidales</taxon>
        <taxon>Prevotellaceae</taxon>
        <taxon>Paraprevotella</taxon>
    </lineage>
</organism>
<dbReference type="EMBL" id="AFFY01000017">
    <property type="protein sequence ID" value="EHH00947.1"/>
    <property type="molecule type" value="Genomic_DNA"/>
</dbReference>
<evidence type="ECO:0000313" key="2">
    <source>
        <dbReference type="EMBL" id="EHH00947.1"/>
    </source>
</evidence>
<proteinExistence type="predicted"/>
<keyword evidence="3" id="KW-1185">Reference proteome</keyword>
<dbReference type="Proteomes" id="UP000003598">
    <property type="component" value="Unassembled WGS sequence"/>
</dbReference>
<reference evidence="2 3" key="1">
    <citation type="submission" date="2011-03" db="EMBL/GenBank/DDBJ databases">
        <authorList>
            <person name="Weinstock G."/>
            <person name="Sodergren E."/>
            <person name="Clifton S."/>
            <person name="Fulton L."/>
            <person name="Fulton B."/>
            <person name="Courtney L."/>
            <person name="Fronick C."/>
            <person name="Harrison M."/>
            <person name="Strong C."/>
            <person name="Farmer C."/>
            <person name="Delahaunty K."/>
            <person name="Markovic C."/>
            <person name="Hall O."/>
            <person name="Minx P."/>
            <person name="Tomlinson C."/>
            <person name="Mitreva M."/>
            <person name="Hou S."/>
            <person name="Chen J."/>
            <person name="Wollam A."/>
            <person name="Pepin K.H."/>
            <person name="Johnson M."/>
            <person name="Bhonagiri V."/>
            <person name="Zhang X."/>
            <person name="Suruliraj S."/>
            <person name="Warren W."/>
            <person name="Chinwalla A."/>
            <person name="Mardis E.R."/>
            <person name="Wilson R.K."/>
        </authorList>
    </citation>
    <scope>NUCLEOTIDE SEQUENCE [LARGE SCALE GENOMIC DNA]</scope>
    <source>
        <strain evidence="2 3">YIT 11840</strain>
    </source>
</reference>
<sequence length="147" mass="17323">MSPFQPPFLQGLRHGDKAKIKKKRKSGLKRMKKIPFQRQKSTSAERKINLSRTIFQSQPNDFSISAERFFILRKNFSRIQNLVKQILMCFLKNIQPLRHGKMDGHIRIQMQKRRILLFLRHAALANTVASEKHKPDTNERCFYCLAS</sequence>
<accession>G5SPP8</accession>
<dbReference type="HOGENOM" id="CLU_1766224_0_0_10"/>
<name>G5SPP8_9BACT</name>
<evidence type="ECO:0000256" key="1">
    <source>
        <dbReference type="SAM" id="MobiDB-lite"/>
    </source>
</evidence>